<dbReference type="InterPro" id="IPR058627">
    <property type="entry name" value="MdtA-like_C"/>
</dbReference>
<dbReference type="Gene3D" id="1.10.287.470">
    <property type="entry name" value="Helix hairpin bin"/>
    <property type="match status" value="1"/>
</dbReference>
<dbReference type="Pfam" id="PF25954">
    <property type="entry name" value="Beta-barrel_RND_2"/>
    <property type="match status" value="1"/>
</dbReference>
<gene>
    <name evidence="8" type="ORF">MKJ03_10800</name>
</gene>
<keyword evidence="8" id="KW-0614">Plasmid</keyword>
<evidence type="ECO:0000259" key="5">
    <source>
        <dbReference type="Pfam" id="PF25917"/>
    </source>
</evidence>
<dbReference type="InterPro" id="IPR058792">
    <property type="entry name" value="Beta-barrel_RND_2"/>
</dbReference>
<dbReference type="Gene3D" id="2.40.50.100">
    <property type="match status" value="1"/>
</dbReference>
<feature type="domain" description="CusB-like beta-barrel" evidence="6">
    <location>
        <begin position="253"/>
        <end position="321"/>
    </location>
</feature>
<keyword evidence="9" id="KW-1185">Reference proteome</keyword>
<accession>A0ABT0D086</accession>
<dbReference type="PANTHER" id="PTHR30469:SF13">
    <property type="entry name" value="HAE1 FAMILY EFFLUX PUMP MFP COMPONENT"/>
    <property type="match status" value="1"/>
</dbReference>
<name>A0ABT0D086_9HYPH</name>
<feature type="compositionally biased region" description="Gly residues" evidence="4">
    <location>
        <begin position="62"/>
        <end position="88"/>
    </location>
</feature>
<comment type="subcellular location">
    <subcellularLocation>
        <location evidence="1">Cell envelope</location>
    </subcellularLocation>
</comment>
<dbReference type="InterPro" id="IPR006143">
    <property type="entry name" value="RND_pump_MFP"/>
</dbReference>
<evidence type="ECO:0000313" key="9">
    <source>
        <dbReference type="Proteomes" id="UP001522662"/>
    </source>
</evidence>
<comment type="caution">
    <text evidence="8">The sequence shown here is derived from an EMBL/GenBank/DDBJ whole genome shotgun (WGS) entry which is preliminary data.</text>
</comment>
<evidence type="ECO:0000313" key="8">
    <source>
        <dbReference type="EMBL" id="MCJ8238819.1"/>
    </source>
</evidence>
<dbReference type="SUPFAM" id="SSF111369">
    <property type="entry name" value="HlyD-like secretion proteins"/>
    <property type="match status" value="1"/>
</dbReference>
<evidence type="ECO:0000256" key="1">
    <source>
        <dbReference type="ARBA" id="ARBA00004196"/>
    </source>
</evidence>
<protein>
    <submittedName>
        <fullName evidence="8">Efflux RND transporter periplasmic adaptor subunit</fullName>
    </submittedName>
</protein>
<reference evidence="8 9" key="1">
    <citation type="submission" date="2022-03" db="EMBL/GenBank/DDBJ databases">
        <title>Rhizobium SSM4.3 sp. nov., isolated from Sediment (Gouqi Island).</title>
        <authorList>
            <person name="Chen G."/>
        </authorList>
    </citation>
    <scope>NUCLEOTIDE SEQUENCE [LARGE SCALE GENOMIC DNA]</scope>
    <source>
        <strain evidence="8 9">SSM4.3</strain>
        <plasmid evidence="8">unnamed</plasmid>
    </source>
</reference>
<dbReference type="Pfam" id="PF25917">
    <property type="entry name" value="BSH_RND"/>
    <property type="match status" value="1"/>
</dbReference>
<dbReference type="Gene3D" id="2.40.30.170">
    <property type="match status" value="1"/>
</dbReference>
<dbReference type="NCBIfam" id="TIGR01730">
    <property type="entry name" value="RND_mfp"/>
    <property type="match status" value="1"/>
</dbReference>
<proteinExistence type="inferred from homology"/>
<feature type="domain" description="Multidrug resistance protein MdtA-like C-terminal permuted SH3" evidence="7">
    <location>
        <begin position="335"/>
        <end position="387"/>
    </location>
</feature>
<keyword evidence="3" id="KW-0813">Transport</keyword>
<evidence type="ECO:0000256" key="3">
    <source>
        <dbReference type="ARBA" id="ARBA00022448"/>
    </source>
</evidence>
<organism evidence="8 9">
    <name type="scientific">Peteryoungia algae</name>
    <dbReference type="NCBI Taxonomy" id="2919917"/>
    <lineage>
        <taxon>Bacteria</taxon>
        <taxon>Pseudomonadati</taxon>
        <taxon>Pseudomonadota</taxon>
        <taxon>Alphaproteobacteria</taxon>
        <taxon>Hyphomicrobiales</taxon>
        <taxon>Rhizobiaceae</taxon>
        <taxon>Peteryoungia</taxon>
    </lineage>
</organism>
<dbReference type="Proteomes" id="UP001522662">
    <property type="component" value="Unassembled WGS sequence"/>
</dbReference>
<evidence type="ECO:0000259" key="6">
    <source>
        <dbReference type="Pfam" id="PF25954"/>
    </source>
</evidence>
<dbReference type="EMBL" id="JALAYX010000002">
    <property type="protein sequence ID" value="MCJ8238819.1"/>
    <property type="molecule type" value="Genomic_DNA"/>
</dbReference>
<comment type="similarity">
    <text evidence="2">Belongs to the membrane fusion protein (MFP) (TC 8.A.1) family.</text>
</comment>
<dbReference type="InterPro" id="IPR058625">
    <property type="entry name" value="MdtA-like_BSH"/>
</dbReference>
<feature type="domain" description="Multidrug resistance protein MdtA-like barrel-sandwich hybrid" evidence="5">
    <location>
        <begin position="120"/>
        <end position="238"/>
    </location>
</feature>
<feature type="region of interest" description="Disordered" evidence="4">
    <location>
        <begin position="47"/>
        <end position="88"/>
    </location>
</feature>
<dbReference type="Pfam" id="PF25967">
    <property type="entry name" value="RND-MFP_C"/>
    <property type="match status" value="1"/>
</dbReference>
<evidence type="ECO:0000259" key="7">
    <source>
        <dbReference type="Pfam" id="PF25967"/>
    </source>
</evidence>
<dbReference type="Gene3D" id="2.40.420.20">
    <property type="match status" value="1"/>
</dbReference>
<evidence type="ECO:0000256" key="2">
    <source>
        <dbReference type="ARBA" id="ARBA00009477"/>
    </source>
</evidence>
<dbReference type="PANTHER" id="PTHR30469">
    <property type="entry name" value="MULTIDRUG RESISTANCE PROTEIN MDTA"/>
    <property type="match status" value="1"/>
</dbReference>
<geneLocation type="plasmid" evidence="8">
    <name>unnamed</name>
</geneLocation>
<dbReference type="RefSeq" id="WP_245136588.1">
    <property type="nucleotide sequence ID" value="NZ_CP128477.1"/>
</dbReference>
<evidence type="ECO:0000256" key="4">
    <source>
        <dbReference type="SAM" id="MobiDB-lite"/>
    </source>
</evidence>
<sequence length="410" mass="43155">MPIWKQLAISLAVLFAGLCALVYFSPGAGRTLVSMGVPASAVALLSSGPEGEGQGRRQAQSGGQGQGAGQGQGQGQGGGQAQGNRRGGGNQAILVATQPVTMGVVNDRLSAIGDGEAIEAVTVMPQASGTLAEILVSSGQKVTKGDVIARLDREEQVILRDQSAVALRSAKEKAESYRNLQSFSRLDVLDAQIAEEQAQLQLTTAELNLKRRDIVAPIDGVIGIVGVNVGDNVTNTTAIVSLDNRSQLLVDFWAPERFVAAVRPGMPVEARSVSRPGQAFNGVVEAVDSRVDQASRTIRIRAKIDNPDDVLRAGMSFAVSMRFPGDRYAAVNPLAVQWDGEGSFVWQIVDNKSVKTRVTIVQRNSDQILVEASLKEGDVVAVEGLQRVREGGAIEIVGQAKAGSGEVAVR</sequence>